<dbReference type="GO" id="GO:0043325">
    <property type="term" value="F:phosphatidylinositol-3,4-bisphosphate binding"/>
    <property type="evidence" value="ECO:0007669"/>
    <property type="project" value="TreeGrafter"/>
</dbReference>
<dbReference type="AlphaFoldDB" id="A0AAV5T8H7"/>
<dbReference type="SUPFAM" id="SSF48464">
    <property type="entry name" value="ENTH/VHS domain"/>
    <property type="match status" value="1"/>
</dbReference>
<dbReference type="GO" id="GO:0035615">
    <property type="term" value="F:clathrin adaptor activity"/>
    <property type="evidence" value="ECO:0007669"/>
    <property type="project" value="TreeGrafter"/>
</dbReference>
<dbReference type="Pfam" id="PF07651">
    <property type="entry name" value="ANTH"/>
    <property type="match status" value="1"/>
</dbReference>
<dbReference type="GO" id="GO:0048268">
    <property type="term" value="P:clathrin coat assembly"/>
    <property type="evidence" value="ECO:0007669"/>
    <property type="project" value="TreeGrafter"/>
</dbReference>
<accession>A0AAV5T8H7</accession>
<dbReference type="GO" id="GO:0030136">
    <property type="term" value="C:clathrin-coated vesicle"/>
    <property type="evidence" value="ECO:0007669"/>
    <property type="project" value="TreeGrafter"/>
</dbReference>
<dbReference type="InterPro" id="IPR030224">
    <property type="entry name" value="Sla2_fam"/>
</dbReference>
<dbReference type="GO" id="GO:0030864">
    <property type="term" value="C:cortical actin cytoskeleton"/>
    <property type="evidence" value="ECO:0007669"/>
    <property type="project" value="TreeGrafter"/>
</dbReference>
<proteinExistence type="predicted"/>
<dbReference type="GO" id="GO:0032051">
    <property type="term" value="F:clathrin light chain binding"/>
    <property type="evidence" value="ECO:0007669"/>
    <property type="project" value="TreeGrafter"/>
</dbReference>
<dbReference type="PANTHER" id="PTHR10407">
    <property type="entry name" value="HUNTINGTIN INTERACTING PROTEIN 1"/>
    <property type="match status" value="1"/>
</dbReference>
<dbReference type="GO" id="GO:0007015">
    <property type="term" value="P:actin filament organization"/>
    <property type="evidence" value="ECO:0007669"/>
    <property type="project" value="TreeGrafter"/>
</dbReference>
<dbReference type="InterPro" id="IPR011417">
    <property type="entry name" value="ANTH_dom"/>
</dbReference>
<sequence length="117" mass="13508">MLYLLEQRDSHPAREDPVLTWKFCHLLHKLIRDGHKSVPSESHRYFVFISVVSQCWVTSGSISRHLDTGAGNEQYCKMLCERLEFHRKYPQIPGNLVVPENVLRAIQNDLDGAFEAS</sequence>
<evidence type="ECO:0000259" key="1">
    <source>
        <dbReference type="PROSITE" id="PS50942"/>
    </source>
</evidence>
<dbReference type="PANTHER" id="PTHR10407:SF15">
    <property type="entry name" value="HUNTINGTIN INTERACTING PROTEIN 1"/>
    <property type="match status" value="1"/>
</dbReference>
<keyword evidence="3" id="KW-1185">Reference proteome</keyword>
<dbReference type="Proteomes" id="UP001432027">
    <property type="component" value="Unassembled WGS sequence"/>
</dbReference>
<dbReference type="InterPro" id="IPR008942">
    <property type="entry name" value="ENTH_VHS"/>
</dbReference>
<evidence type="ECO:0000313" key="3">
    <source>
        <dbReference type="Proteomes" id="UP001432027"/>
    </source>
</evidence>
<gene>
    <name evidence="2" type="ORF">PENTCL1PPCAC_11304</name>
</gene>
<name>A0AAV5T8H7_9BILA</name>
<feature type="domain" description="ENTH" evidence="1">
    <location>
        <begin position="1"/>
        <end position="93"/>
    </location>
</feature>
<dbReference type="InterPro" id="IPR013809">
    <property type="entry name" value="ENTH"/>
</dbReference>
<protein>
    <recommendedName>
        <fullName evidence="1">ENTH domain-containing protein</fullName>
    </recommendedName>
</protein>
<comment type="caution">
    <text evidence="2">The sequence shown here is derived from an EMBL/GenBank/DDBJ whole genome shotgun (WGS) entry which is preliminary data.</text>
</comment>
<organism evidence="2 3">
    <name type="scientific">Pristionchus entomophagus</name>
    <dbReference type="NCBI Taxonomy" id="358040"/>
    <lineage>
        <taxon>Eukaryota</taxon>
        <taxon>Metazoa</taxon>
        <taxon>Ecdysozoa</taxon>
        <taxon>Nematoda</taxon>
        <taxon>Chromadorea</taxon>
        <taxon>Rhabditida</taxon>
        <taxon>Rhabditina</taxon>
        <taxon>Diplogasteromorpha</taxon>
        <taxon>Diplogasteroidea</taxon>
        <taxon>Neodiplogasteridae</taxon>
        <taxon>Pristionchus</taxon>
    </lineage>
</organism>
<dbReference type="GO" id="GO:0006897">
    <property type="term" value="P:endocytosis"/>
    <property type="evidence" value="ECO:0007669"/>
    <property type="project" value="InterPro"/>
</dbReference>
<reference evidence="2" key="1">
    <citation type="submission" date="2023-10" db="EMBL/GenBank/DDBJ databases">
        <title>Genome assembly of Pristionchus species.</title>
        <authorList>
            <person name="Yoshida K."/>
            <person name="Sommer R.J."/>
        </authorList>
    </citation>
    <scope>NUCLEOTIDE SEQUENCE</scope>
    <source>
        <strain evidence="2">RS0144</strain>
    </source>
</reference>
<evidence type="ECO:0000313" key="2">
    <source>
        <dbReference type="EMBL" id="GMS89128.1"/>
    </source>
</evidence>
<dbReference type="PROSITE" id="PS50942">
    <property type="entry name" value="ENTH"/>
    <property type="match status" value="1"/>
</dbReference>
<dbReference type="GO" id="GO:0051015">
    <property type="term" value="F:actin filament binding"/>
    <property type="evidence" value="ECO:0007669"/>
    <property type="project" value="TreeGrafter"/>
</dbReference>
<dbReference type="GO" id="GO:0080025">
    <property type="term" value="F:phosphatidylinositol-3,5-bisphosphate binding"/>
    <property type="evidence" value="ECO:0007669"/>
    <property type="project" value="TreeGrafter"/>
</dbReference>
<dbReference type="EMBL" id="BTSX01000003">
    <property type="protein sequence ID" value="GMS89128.1"/>
    <property type="molecule type" value="Genomic_DNA"/>
</dbReference>